<proteinExistence type="predicted"/>
<evidence type="ECO:0008006" key="3">
    <source>
        <dbReference type="Google" id="ProtNLM"/>
    </source>
</evidence>
<gene>
    <name evidence="1" type="ORF">AWC17_24315</name>
</gene>
<keyword evidence="2" id="KW-1185">Reference proteome</keyword>
<organism evidence="1 2">
    <name type="scientific">Mycobacterium nebraskense</name>
    <dbReference type="NCBI Taxonomy" id="244292"/>
    <lineage>
        <taxon>Bacteria</taxon>
        <taxon>Bacillati</taxon>
        <taxon>Actinomycetota</taxon>
        <taxon>Actinomycetes</taxon>
        <taxon>Mycobacteriales</taxon>
        <taxon>Mycobacteriaceae</taxon>
        <taxon>Mycobacterium</taxon>
    </lineage>
</organism>
<dbReference type="EMBL" id="LQPH01000021">
    <property type="protein sequence ID" value="ORW34384.1"/>
    <property type="molecule type" value="Genomic_DNA"/>
</dbReference>
<evidence type="ECO:0000313" key="1">
    <source>
        <dbReference type="EMBL" id="ORW34384.1"/>
    </source>
</evidence>
<dbReference type="AlphaFoldDB" id="A0A1X2A0A7"/>
<sequence>MNAEQLREHLVAVLADANQPMSTTQARLAVTEVCRPRGRPVVAEEVYRALVILARRGVVRRVADQPGRITHWELTPHHLRRPRQVAAVLSSTESRGESE</sequence>
<comment type="caution">
    <text evidence="1">The sequence shown here is derived from an EMBL/GenBank/DDBJ whole genome shotgun (WGS) entry which is preliminary data.</text>
</comment>
<reference evidence="1 2" key="1">
    <citation type="submission" date="2016-01" db="EMBL/GenBank/DDBJ databases">
        <title>The new phylogeny of the genus Mycobacterium.</title>
        <authorList>
            <person name="Tarcisio F."/>
            <person name="Conor M."/>
            <person name="Antonella G."/>
            <person name="Elisabetta G."/>
            <person name="Giulia F.S."/>
            <person name="Sara T."/>
            <person name="Anna F."/>
            <person name="Clotilde B."/>
            <person name="Roberto B."/>
            <person name="Veronica D.S."/>
            <person name="Fabio R."/>
            <person name="Monica P."/>
            <person name="Olivier J."/>
            <person name="Enrico T."/>
            <person name="Nicola S."/>
        </authorList>
    </citation>
    <scope>NUCLEOTIDE SEQUENCE [LARGE SCALE GENOMIC DNA]</scope>
    <source>
        <strain evidence="1 2">DSM 44803</strain>
    </source>
</reference>
<dbReference type="Proteomes" id="UP000193781">
    <property type="component" value="Unassembled WGS sequence"/>
</dbReference>
<name>A0A1X2A0A7_9MYCO</name>
<dbReference type="RefSeq" id="WP_052955336.1">
    <property type="nucleotide sequence ID" value="NZ_JACKSS010000026.1"/>
</dbReference>
<evidence type="ECO:0000313" key="2">
    <source>
        <dbReference type="Proteomes" id="UP000193781"/>
    </source>
</evidence>
<accession>A0A1X2A0A7</accession>
<protein>
    <recommendedName>
        <fullName evidence="3">Fur family transcriptional regulator</fullName>
    </recommendedName>
</protein>